<keyword evidence="2" id="KW-1185">Reference proteome</keyword>
<dbReference type="OrthoDB" id="6312198at2"/>
<name>A0A510XS49_9GAMM</name>
<organism evidence="1 2">
    <name type="scientific">Pseudoalteromonas espejiana</name>
    <dbReference type="NCBI Taxonomy" id="28107"/>
    <lineage>
        <taxon>Bacteria</taxon>
        <taxon>Pseudomonadati</taxon>
        <taxon>Pseudomonadota</taxon>
        <taxon>Gammaproteobacteria</taxon>
        <taxon>Alteromonadales</taxon>
        <taxon>Pseudoalteromonadaceae</taxon>
        <taxon>Pseudoalteromonas</taxon>
    </lineage>
</organism>
<gene>
    <name evidence="1" type="ORF">PES01_06880</name>
</gene>
<proteinExistence type="predicted"/>
<accession>A0A510XS49</accession>
<sequence>MLVNFLIKAPNETVNTLNKQMDLQDELKRQHHAALKYRFRRFAATKVGLTSAFLAGVTVQAGKNESGFVRKYGWLVKLFA</sequence>
<dbReference type="AlphaFoldDB" id="A0A510XS49"/>
<dbReference type="EMBL" id="BJUM01000005">
    <property type="protein sequence ID" value="GEK53843.1"/>
    <property type="molecule type" value="Genomic_DNA"/>
</dbReference>
<dbReference type="RefSeq" id="WP_089348649.1">
    <property type="nucleotide sequence ID" value="NZ_BJUM01000005.1"/>
</dbReference>
<reference evidence="1 2" key="1">
    <citation type="submission" date="2019-07" db="EMBL/GenBank/DDBJ databases">
        <title>Whole genome shotgun sequence of Pseudoalteromonas espejiana NBRC 102222.</title>
        <authorList>
            <person name="Hosoyama A."/>
            <person name="Uohara A."/>
            <person name="Ohji S."/>
            <person name="Ichikawa N."/>
        </authorList>
    </citation>
    <scope>NUCLEOTIDE SEQUENCE [LARGE SCALE GENOMIC DNA]</scope>
    <source>
        <strain evidence="1 2">NBRC 102222</strain>
    </source>
</reference>
<comment type="caution">
    <text evidence="1">The sequence shown here is derived from an EMBL/GenBank/DDBJ whole genome shotgun (WGS) entry which is preliminary data.</text>
</comment>
<protein>
    <submittedName>
        <fullName evidence="1">Uncharacterized protein</fullName>
    </submittedName>
</protein>
<evidence type="ECO:0000313" key="1">
    <source>
        <dbReference type="EMBL" id="GEK53843.1"/>
    </source>
</evidence>
<dbReference type="Proteomes" id="UP000321419">
    <property type="component" value="Unassembled WGS sequence"/>
</dbReference>
<evidence type="ECO:0000313" key="2">
    <source>
        <dbReference type="Proteomes" id="UP000321419"/>
    </source>
</evidence>